<dbReference type="PANTHER" id="PTHR19991">
    <property type="entry name" value="L 2 01289"/>
    <property type="match status" value="1"/>
</dbReference>
<dbReference type="InterPro" id="IPR036249">
    <property type="entry name" value="Thioredoxin-like_sf"/>
</dbReference>
<dbReference type="Proteomes" id="UP001152798">
    <property type="component" value="Chromosome 5"/>
</dbReference>
<evidence type="ECO:0000256" key="2">
    <source>
        <dbReference type="SAM" id="SignalP"/>
    </source>
</evidence>
<evidence type="ECO:0000259" key="3">
    <source>
        <dbReference type="Pfam" id="PF00085"/>
    </source>
</evidence>
<feature type="chain" id="PRO_5040262494" description="Thioredoxin domain-containing protein" evidence="2">
    <location>
        <begin position="18"/>
        <end position="314"/>
    </location>
</feature>
<feature type="signal peptide" evidence="2">
    <location>
        <begin position="1"/>
        <end position="17"/>
    </location>
</feature>
<evidence type="ECO:0000313" key="5">
    <source>
        <dbReference type="Proteomes" id="UP001152798"/>
    </source>
</evidence>
<dbReference type="SUPFAM" id="SSF52833">
    <property type="entry name" value="Thioredoxin-like"/>
    <property type="match status" value="2"/>
</dbReference>
<dbReference type="InterPro" id="IPR013766">
    <property type="entry name" value="Thioredoxin_domain"/>
</dbReference>
<dbReference type="CDD" id="cd02961">
    <property type="entry name" value="PDI_a_family"/>
    <property type="match status" value="1"/>
</dbReference>
<dbReference type="Gene3D" id="3.40.30.10">
    <property type="entry name" value="Glutaredoxin"/>
    <property type="match status" value="2"/>
</dbReference>
<dbReference type="Pfam" id="PF00085">
    <property type="entry name" value="Thioredoxin"/>
    <property type="match status" value="1"/>
</dbReference>
<keyword evidence="2" id="KW-0732">Signal</keyword>
<reference evidence="4" key="1">
    <citation type="submission" date="2022-01" db="EMBL/GenBank/DDBJ databases">
        <authorList>
            <person name="King R."/>
        </authorList>
    </citation>
    <scope>NUCLEOTIDE SEQUENCE</scope>
</reference>
<name>A0A9P0HL61_NEZVI</name>
<dbReference type="PANTHER" id="PTHR19991:SF2">
    <property type="entry name" value="GH08893P"/>
    <property type="match status" value="1"/>
</dbReference>
<keyword evidence="1" id="KW-1133">Transmembrane helix</keyword>
<keyword evidence="5" id="KW-1185">Reference proteome</keyword>
<proteinExistence type="predicted"/>
<evidence type="ECO:0000313" key="4">
    <source>
        <dbReference type="EMBL" id="CAH1404041.1"/>
    </source>
</evidence>
<keyword evidence="1" id="KW-0472">Membrane</keyword>
<sequence>MIYKLIFFLFILKFSYSDQSFLQKVDEEELLVLIRNENYVVVLFTKPNCEACDKFESALINIREDLVDSLNCWVVKAENSYLVKLYNPSKEPSLVFFRHGVPLLYDGEISEDLILHVFSDNKDPVVRELSDDNFEFLTQAASGATTGDWFIMFYTNDCVDCQRLQARWEAVGAKLKTRLNVVRINKKTSAVTARRFNIAEVPTFLFLRLGKMYRYNIPKYDVPSLVAFASDWYKNAKAEKVPLPKSPFDDFVQQVVDLLKESTPITGLIIFCIFAVLIFALYVSLRKTPKLKEVDKKYKVLKDSTKSEKQKKSK</sequence>
<gene>
    <name evidence="4" type="ORF">NEZAVI_LOCUS12523</name>
</gene>
<accession>A0A9P0HL61</accession>
<evidence type="ECO:0000256" key="1">
    <source>
        <dbReference type="SAM" id="Phobius"/>
    </source>
</evidence>
<feature type="transmembrane region" description="Helical" evidence="1">
    <location>
        <begin position="265"/>
        <end position="285"/>
    </location>
</feature>
<dbReference type="EMBL" id="OV725081">
    <property type="protein sequence ID" value="CAH1404041.1"/>
    <property type="molecule type" value="Genomic_DNA"/>
</dbReference>
<protein>
    <recommendedName>
        <fullName evidence="3">Thioredoxin domain-containing protein</fullName>
    </recommendedName>
</protein>
<feature type="domain" description="Thioredoxin" evidence="3">
    <location>
        <begin position="127"/>
        <end position="212"/>
    </location>
</feature>
<dbReference type="AlphaFoldDB" id="A0A9P0HL61"/>
<organism evidence="4 5">
    <name type="scientific">Nezara viridula</name>
    <name type="common">Southern green stink bug</name>
    <name type="synonym">Cimex viridulus</name>
    <dbReference type="NCBI Taxonomy" id="85310"/>
    <lineage>
        <taxon>Eukaryota</taxon>
        <taxon>Metazoa</taxon>
        <taxon>Ecdysozoa</taxon>
        <taxon>Arthropoda</taxon>
        <taxon>Hexapoda</taxon>
        <taxon>Insecta</taxon>
        <taxon>Pterygota</taxon>
        <taxon>Neoptera</taxon>
        <taxon>Paraneoptera</taxon>
        <taxon>Hemiptera</taxon>
        <taxon>Heteroptera</taxon>
        <taxon>Panheteroptera</taxon>
        <taxon>Pentatomomorpha</taxon>
        <taxon>Pentatomoidea</taxon>
        <taxon>Pentatomidae</taxon>
        <taxon>Pentatominae</taxon>
        <taxon>Nezara</taxon>
    </lineage>
</organism>
<dbReference type="PROSITE" id="PS00194">
    <property type="entry name" value="THIOREDOXIN_1"/>
    <property type="match status" value="1"/>
</dbReference>
<dbReference type="OrthoDB" id="72053at2759"/>
<keyword evidence="1" id="KW-0812">Transmembrane</keyword>
<dbReference type="InterPro" id="IPR017937">
    <property type="entry name" value="Thioredoxin_CS"/>
</dbReference>